<dbReference type="Gene3D" id="3.80.10.10">
    <property type="entry name" value="Ribonuclease Inhibitor"/>
    <property type="match status" value="1"/>
</dbReference>
<dbReference type="InterPro" id="IPR013783">
    <property type="entry name" value="Ig-like_fold"/>
</dbReference>
<dbReference type="InterPro" id="IPR001611">
    <property type="entry name" value="Leu-rich_rpt"/>
</dbReference>
<dbReference type="Pfam" id="PF12799">
    <property type="entry name" value="LRR_4"/>
    <property type="match status" value="1"/>
</dbReference>
<keyword evidence="2" id="KW-0677">Repeat</keyword>
<sequence length="374" mass="42025">MTKHLTLLLFIGLAFWSCEEEIEEDTTPPTLSITSHASGQSVSEIITITATSEDDDGVSKVEFYLNTALVETDTTLPYEYTLNTTQYDNDQTLSIKVISYDNSDNTTETQFDLSVDNSTAVPQGVNITSVTYSLTVMTVDWEESSDGDFKDYKVLYSETEDGVRDTIATYTDQSMRFLILTEFDPTHENWFWVKVTDTVGLSSIGVGMTNEIESDPPTPSVLFHITYNDGFQINWSRNNGGDFQSYKLYESLSEDMSNDTLIYETDNRTDTTFIKTVQNFRYYQIVVEDVWGLQSTSNIEVGDYDIQLWGEPYSILNTTSLNLQSHGLTGSIPPEIGNLTNLTSLHLQENQLTGSIPPEIGNLTNLTSLHLQEN</sequence>
<dbReference type="GO" id="GO:0033612">
    <property type="term" value="F:receptor serine/threonine kinase binding"/>
    <property type="evidence" value="ECO:0007669"/>
    <property type="project" value="TreeGrafter"/>
</dbReference>
<proteinExistence type="predicted"/>
<dbReference type="InterPro" id="IPR036116">
    <property type="entry name" value="FN3_sf"/>
</dbReference>
<reference evidence="4" key="1">
    <citation type="submission" date="2018-05" db="EMBL/GenBank/DDBJ databases">
        <authorList>
            <person name="Lanie J.A."/>
            <person name="Ng W.-L."/>
            <person name="Kazmierczak K.M."/>
            <person name="Andrzejewski T.M."/>
            <person name="Davidsen T.M."/>
            <person name="Wayne K.J."/>
            <person name="Tettelin H."/>
            <person name="Glass J.I."/>
            <person name="Rusch D."/>
            <person name="Podicherti R."/>
            <person name="Tsui H.-C.T."/>
            <person name="Winkler M.E."/>
        </authorList>
    </citation>
    <scope>NUCLEOTIDE SEQUENCE</scope>
</reference>
<protein>
    <recommendedName>
        <fullName evidence="3">Fibronectin type-III domain-containing protein</fullName>
    </recommendedName>
</protein>
<dbReference type="AlphaFoldDB" id="A0A382I4I6"/>
<gene>
    <name evidence="4" type="ORF">METZ01_LOCUS246981</name>
</gene>
<feature type="domain" description="Fibronectin type-III" evidence="3">
    <location>
        <begin position="121"/>
        <end position="217"/>
    </location>
</feature>
<keyword evidence="1" id="KW-0433">Leucine-rich repeat</keyword>
<name>A0A382I4I6_9ZZZZ</name>
<dbReference type="Pfam" id="PF17957">
    <property type="entry name" value="Big_7"/>
    <property type="match status" value="1"/>
</dbReference>
<evidence type="ECO:0000256" key="1">
    <source>
        <dbReference type="ARBA" id="ARBA00022614"/>
    </source>
</evidence>
<dbReference type="SUPFAM" id="SSF49265">
    <property type="entry name" value="Fibronectin type III"/>
    <property type="match status" value="1"/>
</dbReference>
<evidence type="ECO:0000259" key="3">
    <source>
        <dbReference type="PROSITE" id="PS50853"/>
    </source>
</evidence>
<dbReference type="EMBL" id="UINC01064958">
    <property type="protein sequence ID" value="SVB94127.1"/>
    <property type="molecule type" value="Genomic_DNA"/>
</dbReference>
<dbReference type="PANTHER" id="PTHR48056:SF42">
    <property type="entry name" value="MDIS1-INTERACTING RECEPTOR LIKE KINASE 2-LIKE"/>
    <property type="match status" value="1"/>
</dbReference>
<dbReference type="InterPro" id="IPR025875">
    <property type="entry name" value="Leu-rich_rpt_4"/>
</dbReference>
<dbReference type="InterPro" id="IPR032675">
    <property type="entry name" value="LRR_dom_sf"/>
</dbReference>
<dbReference type="Pfam" id="PF00560">
    <property type="entry name" value="LRR_1"/>
    <property type="match status" value="1"/>
</dbReference>
<dbReference type="InterPro" id="IPR003961">
    <property type="entry name" value="FN3_dom"/>
</dbReference>
<accession>A0A382I4I6</accession>
<dbReference type="PANTHER" id="PTHR48056">
    <property type="entry name" value="LRR RECEPTOR-LIKE SERINE/THREONINE-PROTEIN KINASE-RELATED"/>
    <property type="match status" value="1"/>
</dbReference>
<dbReference type="InterPro" id="IPR050647">
    <property type="entry name" value="Plant_LRR-RLKs"/>
</dbReference>
<dbReference type="PROSITE" id="PS50853">
    <property type="entry name" value="FN3"/>
    <property type="match status" value="1"/>
</dbReference>
<dbReference type="SUPFAM" id="SSF52058">
    <property type="entry name" value="L domain-like"/>
    <property type="match status" value="1"/>
</dbReference>
<feature type="non-terminal residue" evidence="4">
    <location>
        <position position="374"/>
    </location>
</feature>
<evidence type="ECO:0000313" key="4">
    <source>
        <dbReference type="EMBL" id="SVB94127.1"/>
    </source>
</evidence>
<evidence type="ECO:0000256" key="2">
    <source>
        <dbReference type="ARBA" id="ARBA00022737"/>
    </source>
</evidence>
<organism evidence="4">
    <name type="scientific">marine metagenome</name>
    <dbReference type="NCBI Taxonomy" id="408172"/>
    <lineage>
        <taxon>unclassified sequences</taxon>
        <taxon>metagenomes</taxon>
        <taxon>ecological metagenomes</taxon>
    </lineage>
</organism>
<dbReference type="Gene3D" id="2.60.40.10">
    <property type="entry name" value="Immunoglobulins"/>
    <property type="match status" value="2"/>
</dbReference>